<feature type="transmembrane region" description="Helical" evidence="6">
    <location>
        <begin position="98"/>
        <end position="117"/>
    </location>
</feature>
<evidence type="ECO:0000256" key="5">
    <source>
        <dbReference type="ARBA" id="ARBA00023136"/>
    </source>
</evidence>
<comment type="subcellular location">
    <subcellularLocation>
        <location evidence="1">Endomembrane system</location>
        <topology evidence="1">Multi-pass membrane protein</topology>
    </subcellularLocation>
</comment>
<gene>
    <name evidence="8" type="ORF">H7B67_13155</name>
</gene>
<feature type="transmembrane region" description="Helical" evidence="6">
    <location>
        <begin position="282"/>
        <end position="299"/>
    </location>
</feature>
<dbReference type="AlphaFoldDB" id="A0A841SRQ4"/>
<evidence type="ECO:0000313" key="8">
    <source>
        <dbReference type="EMBL" id="MBB6635063.1"/>
    </source>
</evidence>
<keyword evidence="5 6" id="KW-0472">Membrane</keyword>
<feature type="transmembrane region" description="Helical" evidence="6">
    <location>
        <begin position="68"/>
        <end position="86"/>
    </location>
</feature>
<evidence type="ECO:0000256" key="1">
    <source>
        <dbReference type="ARBA" id="ARBA00004127"/>
    </source>
</evidence>
<feature type="transmembrane region" description="Helical" evidence="6">
    <location>
        <begin position="124"/>
        <end position="142"/>
    </location>
</feature>
<evidence type="ECO:0000259" key="7">
    <source>
        <dbReference type="Pfam" id="PF00892"/>
    </source>
</evidence>
<keyword evidence="4 6" id="KW-1133">Transmembrane helix</keyword>
<dbReference type="Pfam" id="PF00892">
    <property type="entry name" value="EamA"/>
    <property type="match status" value="2"/>
</dbReference>
<feature type="transmembrane region" description="Helical" evidence="6">
    <location>
        <begin position="192"/>
        <end position="212"/>
    </location>
</feature>
<dbReference type="Proteomes" id="UP000535838">
    <property type="component" value="Unassembled WGS sequence"/>
</dbReference>
<dbReference type="SUPFAM" id="SSF103481">
    <property type="entry name" value="Multidrug resistance efflux transporter EmrE"/>
    <property type="match status" value="2"/>
</dbReference>
<sequence length="325" mass="34803">MERWKGMLCLFGAFSLAGSSVISARLLSGQAGTFTIAAVGLLAALLFLLPLCGKEALRTLLRLSRRQWAVLALQALFGMFLFRLFLLYGLQHTSAGEAGILTGATPAVTVLLAYAALKETMDRAKLLGVACTIGGILLIQRWPTAGEAFQASHLLGNVLVLCAAISESLFNILSRFGALKSGSAREEPVSPIVQTTLVTAMAFVLCLIPSLFENPAASLAALGWTEWLAFIWYGPIVTALAFVFWYEGIKRCRATTAAAFSGLMPFTALLLSVLVLGESAGWPQWSGGLLVIAGIVLIGRERRRVRGITVATEATRGSRAVRQER</sequence>
<organism evidence="8 9">
    <name type="scientific">Cohnella thailandensis</name>
    <dbReference type="NCBI Taxonomy" id="557557"/>
    <lineage>
        <taxon>Bacteria</taxon>
        <taxon>Bacillati</taxon>
        <taxon>Bacillota</taxon>
        <taxon>Bacilli</taxon>
        <taxon>Bacillales</taxon>
        <taxon>Paenibacillaceae</taxon>
        <taxon>Cohnella</taxon>
    </lineage>
</organism>
<feature type="transmembrane region" description="Helical" evidence="6">
    <location>
        <begin position="154"/>
        <end position="172"/>
    </location>
</feature>
<feature type="transmembrane region" description="Helical" evidence="6">
    <location>
        <begin position="224"/>
        <end position="245"/>
    </location>
</feature>
<comment type="similarity">
    <text evidence="2">Belongs to the EamA transporter family.</text>
</comment>
<dbReference type="PANTHER" id="PTHR32322:SF2">
    <property type="entry name" value="EAMA DOMAIN-CONTAINING PROTEIN"/>
    <property type="match status" value="1"/>
</dbReference>
<evidence type="ECO:0000313" key="9">
    <source>
        <dbReference type="Proteomes" id="UP000535838"/>
    </source>
</evidence>
<evidence type="ECO:0000256" key="6">
    <source>
        <dbReference type="SAM" id="Phobius"/>
    </source>
</evidence>
<evidence type="ECO:0000256" key="4">
    <source>
        <dbReference type="ARBA" id="ARBA00022989"/>
    </source>
</evidence>
<protein>
    <submittedName>
        <fullName evidence="8">DMT family transporter</fullName>
    </submittedName>
</protein>
<feature type="domain" description="EamA" evidence="7">
    <location>
        <begin position="155"/>
        <end position="299"/>
    </location>
</feature>
<evidence type="ECO:0000256" key="3">
    <source>
        <dbReference type="ARBA" id="ARBA00022692"/>
    </source>
</evidence>
<dbReference type="InterPro" id="IPR050638">
    <property type="entry name" value="AA-Vitamin_Transporters"/>
</dbReference>
<keyword evidence="3 6" id="KW-0812">Transmembrane</keyword>
<keyword evidence="9" id="KW-1185">Reference proteome</keyword>
<feature type="transmembrane region" description="Helical" evidence="6">
    <location>
        <begin position="257"/>
        <end position="276"/>
    </location>
</feature>
<dbReference type="RefSeq" id="WP_185120275.1">
    <property type="nucleotide sequence ID" value="NZ_JACJVQ010000008.1"/>
</dbReference>
<feature type="domain" description="EamA" evidence="7">
    <location>
        <begin position="6"/>
        <end position="139"/>
    </location>
</feature>
<dbReference type="GO" id="GO:0016020">
    <property type="term" value="C:membrane"/>
    <property type="evidence" value="ECO:0007669"/>
    <property type="project" value="UniProtKB-SubCell"/>
</dbReference>
<comment type="caution">
    <text evidence="8">The sequence shown here is derived from an EMBL/GenBank/DDBJ whole genome shotgun (WGS) entry which is preliminary data.</text>
</comment>
<evidence type="ECO:0000256" key="2">
    <source>
        <dbReference type="ARBA" id="ARBA00007362"/>
    </source>
</evidence>
<name>A0A841SRQ4_9BACL</name>
<dbReference type="InterPro" id="IPR000620">
    <property type="entry name" value="EamA_dom"/>
</dbReference>
<dbReference type="PANTHER" id="PTHR32322">
    <property type="entry name" value="INNER MEMBRANE TRANSPORTER"/>
    <property type="match status" value="1"/>
</dbReference>
<feature type="transmembrane region" description="Helical" evidence="6">
    <location>
        <begin position="33"/>
        <end position="52"/>
    </location>
</feature>
<dbReference type="EMBL" id="JACJVQ010000008">
    <property type="protein sequence ID" value="MBB6635063.1"/>
    <property type="molecule type" value="Genomic_DNA"/>
</dbReference>
<dbReference type="Gene3D" id="1.10.3730.20">
    <property type="match status" value="2"/>
</dbReference>
<reference evidence="8 9" key="1">
    <citation type="submission" date="2020-08" db="EMBL/GenBank/DDBJ databases">
        <title>Cohnella phylogeny.</title>
        <authorList>
            <person name="Dunlap C."/>
        </authorList>
    </citation>
    <scope>NUCLEOTIDE SEQUENCE [LARGE SCALE GENOMIC DNA]</scope>
    <source>
        <strain evidence="8 9">DSM 25241</strain>
    </source>
</reference>
<proteinExistence type="inferred from homology"/>
<accession>A0A841SRQ4</accession>
<dbReference type="InterPro" id="IPR037185">
    <property type="entry name" value="EmrE-like"/>
</dbReference>